<dbReference type="GO" id="GO:0005737">
    <property type="term" value="C:cytoplasm"/>
    <property type="evidence" value="ECO:0007669"/>
    <property type="project" value="UniProtKB-SubCell"/>
</dbReference>
<protein>
    <submittedName>
        <fullName evidence="9">DNA polymerase III subunit beta</fullName>
        <ecNumber evidence="9">2.7.7.7</ecNumber>
    </submittedName>
</protein>
<dbReference type="SMART" id="SM00480">
    <property type="entry name" value="POL3Bc"/>
    <property type="match status" value="1"/>
</dbReference>
<evidence type="ECO:0000256" key="7">
    <source>
        <dbReference type="ARBA" id="ARBA00022932"/>
    </source>
</evidence>
<dbReference type="SUPFAM" id="SSF55979">
    <property type="entry name" value="DNA clamp"/>
    <property type="match status" value="2"/>
</dbReference>
<keyword evidence="5 9" id="KW-0548">Nucleotidyltransferase</keyword>
<evidence type="ECO:0000313" key="11">
    <source>
        <dbReference type="Proteomes" id="UP000345266"/>
    </source>
</evidence>
<dbReference type="GO" id="GO:0003887">
    <property type="term" value="F:DNA-directed DNA polymerase activity"/>
    <property type="evidence" value="ECO:0007669"/>
    <property type="project" value="UniProtKB-KW"/>
</dbReference>
<evidence type="ECO:0000256" key="6">
    <source>
        <dbReference type="ARBA" id="ARBA00022705"/>
    </source>
</evidence>
<evidence type="ECO:0000313" key="10">
    <source>
        <dbReference type="EMBL" id="VUX30320.1"/>
    </source>
</evidence>
<gene>
    <name evidence="9" type="primary">dnaN_2</name>
    <name evidence="10" type="synonym">dnaN_3</name>
    <name evidence="9" type="ORF">BLJG463_00584</name>
    <name evidence="10" type="ORF">BLJG463_00585</name>
</gene>
<dbReference type="GO" id="GO:0006271">
    <property type="term" value="P:DNA strand elongation involved in DNA replication"/>
    <property type="evidence" value="ECO:0007669"/>
    <property type="project" value="TreeGrafter"/>
</dbReference>
<keyword evidence="3" id="KW-0963">Cytoplasm</keyword>
<keyword evidence="6" id="KW-0235">DNA replication</keyword>
<dbReference type="Proteomes" id="UP000345266">
    <property type="component" value="Unassembled WGS sequence"/>
</dbReference>
<accession>A0A564VD43</accession>
<name>A0A564VD43_BIFLI</name>
<evidence type="ECO:0000256" key="4">
    <source>
        <dbReference type="ARBA" id="ARBA00022679"/>
    </source>
</evidence>
<dbReference type="AlphaFoldDB" id="A0A564VD43"/>
<dbReference type="Gene3D" id="3.10.150.10">
    <property type="entry name" value="DNA Polymerase III, subunit A, domain 2"/>
    <property type="match status" value="1"/>
</dbReference>
<dbReference type="Gene3D" id="3.70.10.10">
    <property type="match status" value="1"/>
</dbReference>
<sequence>MMVRVLVDAREFANMVAHAARVLERDNPYVALDAADDGLAISAAGDSQWSHGRVDATVLEAGSAVVSGLWLNALANAMPSGEIGVEADGGYLTLRGGEASLRMRVGEEANRPAEPAAPERMVPVDADAYAALCGSIAPEAGGTRDQPVLASVRFVAAGGLLTATATNRYMAGRRSIPVGGMPDGEWLADADWVKRNAKGVNMIGFTDRMMVVDTGGFTDAIVLTAGQYPMVDRLFAKPEEPAGVAVVDRRALMDAARMLKSVCFDSRMGIIPLILDERDGMLRVRYAGDGQDADSQGVRLLEAGITGDVNVKLNADYLLTVLAGMDADRVSVVKTREMKPVLFEQDDSAVEQLVMPVY</sequence>
<evidence type="ECO:0000313" key="9">
    <source>
        <dbReference type="EMBL" id="VUX30318.1"/>
    </source>
</evidence>
<reference evidence="9 11" key="1">
    <citation type="submission" date="2019-07" db="EMBL/GenBank/DDBJ databases">
        <authorList>
            <person name="Hibberd C M."/>
            <person name="Gehrig L. J."/>
            <person name="Chang H.-W."/>
            <person name="Venkatesh S."/>
        </authorList>
    </citation>
    <scope>NUCLEOTIDE SEQUENCE [LARGE SCALE GENOMIC DNA]</scope>
    <source>
        <strain evidence="9">Bifidobacterium_longum_subsp_infantis_JG_Bg463</strain>
    </source>
</reference>
<evidence type="ECO:0000256" key="3">
    <source>
        <dbReference type="ARBA" id="ARBA00022490"/>
    </source>
</evidence>
<dbReference type="GO" id="GO:0009360">
    <property type="term" value="C:DNA polymerase III complex"/>
    <property type="evidence" value="ECO:0007669"/>
    <property type="project" value="InterPro"/>
</dbReference>
<dbReference type="EMBL" id="CABHNT010000011">
    <property type="protein sequence ID" value="VUX30318.1"/>
    <property type="molecule type" value="Genomic_DNA"/>
</dbReference>
<proteinExistence type="inferred from homology"/>
<dbReference type="PANTHER" id="PTHR30478">
    <property type="entry name" value="DNA POLYMERASE III SUBUNIT BETA"/>
    <property type="match status" value="1"/>
</dbReference>
<dbReference type="EC" id="2.7.7.7" evidence="9"/>
<organism evidence="9 11">
    <name type="scientific">Bifidobacterium longum subsp. infantis</name>
    <dbReference type="NCBI Taxonomy" id="1682"/>
    <lineage>
        <taxon>Bacteria</taxon>
        <taxon>Bacillati</taxon>
        <taxon>Actinomycetota</taxon>
        <taxon>Actinomycetes</taxon>
        <taxon>Bifidobacteriales</taxon>
        <taxon>Bifidobacteriaceae</taxon>
        <taxon>Bifidobacterium</taxon>
    </lineage>
</organism>
<comment type="similarity">
    <text evidence="2">Belongs to the beta sliding clamp family.</text>
</comment>
<evidence type="ECO:0000256" key="2">
    <source>
        <dbReference type="ARBA" id="ARBA00010752"/>
    </source>
</evidence>
<keyword evidence="7" id="KW-0239">DNA-directed DNA polymerase</keyword>
<evidence type="ECO:0000256" key="1">
    <source>
        <dbReference type="ARBA" id="ARBA00004496"/>
    </source>
</evidence>
<dbReference type="GO" id="GO:0003677">
    <property type="term" value="F:DNA binding"/>
    <property type="evidence" value="ECO:0007669"/>
    <property type="project" value="UniProtKB-KW"/>
</dbReference>
<dbReference type="EMBL" id="CABHNT010000011">
    <property type="protein sequence ID" value="VUX30320.1"/>
    <property type="molecule type" value="Genomic_DNA"/>
</dbReference>
<keyword evidence="4 9" id="KW-0808">Transferase</keyword>
<evidence type="ECO:0000256" key="8">
    <source>
        <dbReference type="ARBA" id="ARBA00023125"/>
    </source>
</evidence>
<dbReference type="InterPro" id="IPR001001">
    <property type="entry name" value="DNA_polIII_beta"/>
</dbReference>
<dbReference type="PANTHER" id="PTHR30478:SF0">
    <property type="entry name" value="BETA SLIDING CLAMP"/>
    <property type="match status" value="1"/>
</dbReference>
<dbReference type="RefSeq" id="WP_234884638.1">
    <property type="nucleotide sequence ID" value="NZ_CABHND010000016.1"/>
</dbReference>
<dbReference type="InterPro" id="IPR046938">
    <property type="entry name" value="DNA_clamp_sf"/>
</dbReference>
<keyword evidence="8" id="KW-0238">DNA-binding</keyword>
<evidence type="ECO:0000256" key="5">
    <source>
        <dbReference type="ARBA" id="ARBA00022695"/>
    </source>
</evidence>
<comment type="subcellular location">
    <subcellularLocation>
        <location evidence="1">Cytoplasm</location>
    </subcellularLocation>
</comment>